<evidence type="ECO:0000259" key="2">
    <source>
        <dbReference type="SMART" id="SM00034"/>
    </source>
</evidence>
<keyword evidence="1" id="KW-0732">Signal</keyword>
<dbReference type="Pfam" id="PF00059">
    <property type="entry name" value="Lectin_C"/>
    <property type="match status" value="1"/>
</dbReference>
<feature type="chain" id="PRO_5042255432" description="C-type lectin domain-containing protein" evidence="1">
    <location>
        <begin position="18"/>
        <end position="137"/>
    </location>
</feature>
<evidence type="ECO:0000313" key="4">
    <source>
        <dbReference type="Proteomes" id="UP001283361"/>
    </source>
</evidence>
<comment type="caution">
    <text evidence="3">The sequence shown here is derived from an EMBL/GenBank/DDBJ whole genome shotgun (WGS) entry which is preliminary data.</text>
</comment>
<sequence>MLISILFTLALLSASFAAVPEKCTWSECFNVIEELVSFQDAQRVCAAAGKGALAKIPDSRVNNYLANHFQASNVNVTTGLWIDVSANDAYTNFADDDISGNIHSDGVVMDPSQSFQWVVAPENDQFYTLCAKDLIYG</sequence>
<accession>A0AAE0ZFC1</accession>
<dbReference type="CDD" id="cd00037">
    <property type="entry name" value="CLECT"/>
    <property type="match status" value="1"/>
</dbReference>
<feature type="signal peptide" evidence="1">
    <location>
        <begin position="1"/>
        <end position="17"/>
    </location>
</feature>
<dbReference type="Gene3D" id="3.10.100.10">
    <property type="entry name" value="Mannose-Binding Protein A, subunit A"/>
    <property type="match status" value="1"/>
</dbReference>
<reference evidence="3" key="1">
    <citation type="journal article" date="2023" name="G3 (Bethesda)">
        <title>A reference genome for the long-term kleptoplast-retaining sea slug Elysia crispata morphotype clarki.</title>
        <authorList>
            <person name="Eastman K.E."/>
            <person name="Pendleton A.L."/>
            <person name="Shaikh M.A."/>
            <person name="Suttiyut T."/>
            <person name="Ogas R."/>
            <person name="Tomko P."/>
            <person name="Gavelis G."/>
            <person name="Widhalm J.R."/>
            <person name="Wisecaver J.H."/>
        </authorList>
    </citation>
    <scope>NUCLEOTIDE SEQUENCE</scope>
    <source>
        <strain evidence="3">ECLA1</strain>
    </source>
</reference>
<evidence type="ECO:0000313" key="3">
    <source>
        <dbReference type="EMBL" id="KAK3768275.1"/>
    </source>
</evidence>
<proteinExistence type="predicted"/>
<dbReference type="SUPFAM" id="SSF56436">
    <property type="entry name" value="C-type lectin-like"/>
    <property type="match status" value="1"/>
</dbReference>
<evidence type="ECO:0000256" key="1">
    <source>
        <dbReference type="SAM" id="SignalP"/>
    </source>
</evidence>
<keyword evidence="4" id="KW-1185">Reference proteome</keyword>
<feature type="domain" description="C-type lectin" evidence="2">
    <location>
        <begin position="17"/>
        <end position="131"/>
    </location>
</feature>
<gene>
    <name evidence="3" type="ORF">RRG08_031067</name>
</gene>
<organism evidence="3 4">
    <name type="scientific">Elysia crispata</name>
    <name type="common">lettuce slug</name>
    <dbReference type="NCBI Taxonomy" id="231223"/>
    <lineage>
        <taxon>Eukaryota</taxon>
        <taxon>Metazoa</taxon>
        <taxon>Spiralia</taxon>
        <taxon>Lophotrochozoa</taxon>
        <taxon>Mollusca</taxon>
        <taxon>Gastropoda</taxon>
        <taxon>Heterobranchia</taxon>
        <taxon>Euthyneura</taxon>
        <taxon>Panpulmonata</taxon>
        <taxon>Sacoglossa</taxon>
        <taxon>Placobranchoidea</taxon>
        <taxon>Plakobranchidae</taxon>
        <taxon>Elysia</taxon>
    </lineage>
</organism>
<protein>
    <recommendedName>
        <fullName evidence="2">C-type lectin domain-containing protein</fullName>
    </recommendedName>
</protein>
<dbReference type="InterPro" id="IPR001304">
    <property type="entry name" value="C-type_lectin-like"/>
</dbReference>
<dbReference type="SMART" id="SM00034">
    <property type="entry name" value="CLECT"/>
    <property type="match status" value="1"/>
</dbReference>
<dbReference type="AlphaFoldDB" id="A0AAE0ZFC1"/>
<dbReference type="InterPro" id="IPR016186">
    <property type="entry name" value="C-type_lectin-like/link_sf"/>
</dbReference>
<dbReference type="InterPro" id="IPR016187">
    <property type="entry name" value="CTDL_fold"/>
</dbReference>
<dbReference type="EMBL" id="JAWDGP010004062">
    <property type="protein sequence ID" value="KAK3768275.1"/>
    <property type="molecule type" value="Genomic_DNA"/>
</dbReference>
<name>A0AAE0ZFC1_9GAST</name>
<dbReference type="Proteomes" id="UP001283361">
    <property type="component" value="Unassembled WGS sequence"/>
</dbReference>